<comment type="caution">
    <text evidence="2">The sequence shown here is derived from an EMBL/GenBank/DDBJ whole genome shotgun (WGS) entry which is preliminary data.</text>
</comment>
<keyword evidence="3" id="KW-1185">Reference proteome</keyword>
<name>A0A5B7FC04_PORTR</name>
<proteinExistence type="predicted"/>
<sequence>MTWWTLVTPKACTRRESLLGLPRGRDATPIPPPRPHPP</sequence>
<feature type="region of interest" description="Disordered" evidence="1">
    <location>
        <begin position="17"/>
        <end position="38"/>
    </location>
</feature>
<protein>
    <submittedName>
        <fullName evidence="2">Uncharacterized protein</fullName>
    </submittedName>
</protein>
<accession>A0A5B7FC04</accession>
<evidence type="ECO:0000313" key="2">
    <source>
        <dbReference type="EMBL" id="MPC42836.1"/>
    </source>
</evidence>
<dbReference type="Proteomes" id="UP000324222">
    <property type="component" value="Unassembled WGS sequence"/>
</dbReference>
<feature type="compositionally biased region" description="Pro residues" evidence="1">
    <location>
        <begin position="29"/>
        <end position="38"/>
    </location>
</feature>
<evidence type="ECO:0000313" key="3">
    <source>
        <dbReference type="Proteomes" id="UP000324222"/>
    </source>
</evidence>
<gene>
    <name evidence="2" type="ORF">E2C01_036467</name>
</gene>
<organism evidence="2 3">
    <name type="scientific">Portunus trituberculatus</name>
    <name type="common">Swimming crab</name>
    <name type="synonym">Neptunus trituberculatus</name>
    <dbReference type="NCBI Taxonomy" id="210409"/>
    <lineage>
        <taxon>Eukaryota</taxon>
        <taxon>Metazoa</taxon>
        <taxon>Ecdysozoa</taxon>
        <taxon>Arthropoda</taxon>
        <taxon>Crustacea</taxon>
        <taxon>Multicrustacea</taxon>
        <taxon>Malacostraca</taxon>
        <taxon>Eumalacostraca</taxon>
        <taxon>Eucarida</taxon>
        <taxon>Decapoda</taxon>
        <taxon>Pleocyemata</taxon>
        <taxon>Brachyura</taxon>
        <taxon>Eubrachyura</taxon>
        <taxon>Portunoidea</taxon>
        <taxon>Portunidae</taxon>
        <taxon>Portuninae</taxon>
        <taxon>Portunus</taxon>
    </lineage>
</organism>
<reference evidence="2 3" key="1">
    <citation type="submission" date="2019-05" db="EMBL/GenBank/DDBJ databases">
        <title>Another draft genome of Portunus trituberculatus and its Hox gene families provides insights of decapod evolution.</title>
        <authorList>
            <person name="Jeong J.-H."/>
            <person name="Song I."/>
            <person name="Kim S."/>
            <person name="Choi T."/>
            <person name="Kim D."/>
            <person name="Ryu S."/>
            <person name="Kim W."/>
        </authorList>
    </citation>
    <scope>NUCLEOTIDE SEQUENCE [LARGE SCALE GENOMIC DNA]</scope>
    <source>
        <tissue evidence="2">Muscle</tissue>
    </source>
</reference>
<dbReference type="AlphaFoldDB" id="A0A5B7FC04"/>
<evidence type="ECO:0000256" key="1">
    <source>
        <dbReference type="SAM" id="MobiDB-lite"/>
    </source>
</evidence>
<dbReference type="EMBL" id="VSRR010005588">
    <property type="protein sequence ID" value="MPC42836.1"/>
    <property type="molecule type" value="Genomic_DNA"/>
</dbReference>